<organism evidence="1 2">
    <name type="scientific">Streptomyces rameus</name>
    <dbReference type="NCBI Taxonomy" id="68261"/>
    <lineage>
        <taxon>Bacteria</taxon>
        <taxon>Bacillati</taxon>
        <taxon>Actinomycetota</taxon>
        <taxon>Actinomycetes</taxon>
        <taxon>Kitasatosporales</taxon>
        <taxon>Streptomycetaceae</taxon>
        <taxon>Streptomyces</taxon>
    </lineage>
</organism>
<dbReference type="Proteomes" id="UP001500893">
    <property type="component" value="Unassembled WGS sequence"/>
</dbReference>
<protein>
    <submittedName>
        <fullName evidence="1">Uncharacterized protein</fullName>
    </submittedName>
</protein>
<sequence>MVAAACHDGSCRLTARGIGARVVGRGFWQDGRRLVLWCADDVVLWEGGFDCRAVAGAYAGGTVRYCDGTELRHAAAGEQRLTGPCRTRPRSMTAFLGLARCPGRTVTSPGPGFRAS</sequence>
<gene>
    <name evidence="1" type="ORF">GCM10010521_17440</name>
</gene>
<evidence type="ECO:0000313" key="1">
    <source>
        <dbReference type="EMBL" id="GAA3132045.1"/>
    </source>
</evidence>
<comment type="caution">
    <text evidence="1">The sequence shown here is derived from an EMBL/GenBank/DDBJ whole genome shotgun (WGS) entry which is preliminary data.</text>
</comment>
<name>A0ABP6N0W9_9ACTN</name>
<reference evidence="2" key="1">
    <citation type="journal article" date="2019" name="Int. J. Syst. Evol. Microbiol.">
        <title>The Global Catalogue of Microorganisms (GCM) 10K type strain sequencing project: providing services to taxonomists for standard genome sequencing and annotation.</title>
        <authorList>
            <consortium name="The Broad Institute Genomics Platform"/>
            <consortium name="The Broad Institute Genome Sequencing Center for Infectious Disease"/>
            <person name="Wu L."/>
            <person name="Ma J."/>
        </authorList>
    </citation>
    <scope>NUCLEOTIDE SEQUENCE [LARGE SCALE GENOMIC DNA]</scope>
    <source>
        <strain evidence="2">JCM 11574</strain>
    </source>
</reference>
<keyword evidence="2" id="KW-1185">Reference proteome</keyword>
<evidence type="ECO:0000313" key="2">
    <source>
        <dbReference type="Proteomes" id="UP001500893"/>
    </source>
</evidence>
<dbReference type="EMBL" id="BAAAVM010000021">
    <property type="protein sequence ID" value="GAA3132045.1"/>
    <property type="molecule type" value="Genomic_DNA"/>
</dbReference>
<proteinExistence type="predicted"/>
<accession>A0ABP6N0W9</accession>